<sequence length="320" mass="35138">MFKSSSNIIRQASQRGASRLAVNAHAGRPLSTSTIRSNEQAEGQEESKTSRLQRLLLNIPAEYQIPGMGNKESRQARKTQGDKSSRRPVTAFQTSRPPRQSSMQPADPYAQLQGLALPPRPRRSNDFNRRQNGDGIERKPREANGQRPERRAQSGPRTGGSTEDRPSRQTDDRRVRAESSRSESRPRTPRGSGAESSLPRAPTSSRQPTTEPVVRTAPTTQELFGETSIFDAQSAVGKEVFEDLQNAEGSAVGKFATKAGDLDLLPPSPVLPQFLNVSTPREQINQFAVLQADYVLSRNSNVSLDQRGEAIGMVKQRLGA</sequence>
<feature type="region of interest" description="Disordered" evidence="1">
    <location>
        <begin position="1"/>
        <end position="226"/>
    </location>
</feature>
<feature type="compositionally biased region" description="Basic and acidic residues" evidence="1">
    <location>
        <begin position="71"/>
        <end position="85"/>
    </location>
</feature>
<accession>A0A8H3TUF7</accession>
<feature type="compositionally biased region" description="Polar residues" evidence="1">
    <location>
        <begin position="1"/>
        <end position="16"/>
    </location>
</feature>
<evidence type="ECO:0000313" key="3">
    <source>
        <dbReference type="Proteomes" id="UP000620104"/>
    </source>
</evidence>
<protein>
    <submittedName>
        <fullName evidence="2">Uncharacterized protein</fullName>
    </submittedName>
</protein>
<name>A0A8H3TUF7_9TREE</name>
<organism evidence="2 3">
    <name type="scientific">Naganishia liquefaciens</name>
    <dbReference type="NCBI Taxonomy" id="104408"/>
    <lineage>
        <taxon>Eukaryota</taxon>
        <taxon>Fungi</taxon>
        <taxon>Dikarya</taxon>
        <taxon>Basidiomycota</taxon>
        <taxon>Agaricomycotina</taxon>
        <taxon>Tremellomycetes</taxon>
        <taxon>Filobasidiales</taxon>
        <taxon>Filobasidiaceae</taxon>
        <taxon>Naganishia</taxon>
    </lineage>
</organism>
<feature type="compositionally biased region" description="Polar residues" evidence="1">
    <location>
        <begin position="30"/>
        <end position="41"/>
    </location>
</feature>
<feature type="compositionally biased region" description="Basic and acidic residues" evidence="1">
    <location>
        <begin position="123"/>
        <end position="152"/>
    </location>
</feature>
<evidence type="ECO:0000313" key="2">
    <source>
        <dbReference type="EMBL" id="GHJ87313.1"/>
    </source>
</evidence>
<dbReference type="EMBL" id="BLZA01000021">
    <property type="protein sequence ID" value="GHJ87313.1"/>
    <property type="molecule type" value="Genomic_DNA"/>
</dbReference>
<dbReference type="AlphaFoldDB" id="A0A8H3TUF7"/>
<keyword evidence="3" id="KW-1185">Reference proteome</keyword>
<dbReference type="OrthoDB" id="2591000at2759"/>
<evidence type="ECO:0000256" key="1">
    <source>
        <dbReference type="SAM" id="MobiDB-lite"/>
    </source>
</evidence>
<comment type="caution">
    <text evidence="2">The sequence shown here is derived from an EMBL/GenBank/DDBJ whole genome shotgun (WGS) entry which is preliminary data.</text>
</comment>
<feature type="compositionally biased region" description="Basic and acidic residues" evidence="1">
    <location>
        <begin position="162"/>
        <end position="186"/>
    </location>
</feature>
<feature type="compositionally biased region" description="Polar residues" evidence="1">
    <location>
        <begin position="91"/>
        <end position="104"/>
    </location>
</feature>
<reference evidence="2" key="1">
    <citation type="submission" date="2020-07" db="EMBL/GenBank/DDBJ databases">
        <title>Draft Genome Sequence of a Deep-Sea Yeast, Naganishia (Cryptococcus) liquefaciens strain N6.</title>
        <authorList>
            <person name="Han Y.W."/>
            <person name="Kajitani R."/>
            <person name="Morimoto H."/>
            <person name="Parhat M."/>
            <person name="Tsubouchi H."/>
            <person name="Bakenova O."/>
            <person name="Ogata M."/>
            <person name="Argunhan B."/>
            <person name="Aoki R."/>
            <person name="Kajiwara S."/>
            <person name="Itoh T."/>
            <person name="Iwasaki H."/>
        </authorList>
    </citation>
    <scope>NUCLEOTIDE SEQUENCE</scope>
    <source>
        <strain evidence="2">N6</strain>
    </source>
</reference>
<proteinExistence type="predicted"/>
<dbReference type="Proteomes" id="UP000620104">
    <property type="component" value="Unassembled WGS sequence"/>
</dbReference>
<gene>
    <name evidence="2" type="ORF">NliqN6_3715</name>
</gene>